<accession>A0ABR6F1P1</accession>
<organism evidence="1 2">
    <name type="scientific">Pedobacter gandavensis</name>
    <dbReference type="NCBI Taxonomy" id="2679963"/>
    <lineage>
        <taxon>Bacteria</taxon>
        <taxon>Pseudomonadati</taxon>
        <taxon>Bacteroidota</taxon>
        <taxon>Sphingobacteriia</taxon>
        <taxon>Sphingobacteriales</taxon>
        <taxon>Sphingobacteriaceae</taxon>
        <taxon>Pedobacter</taxon>
    </lineage>
</organism>
<dbReference type="EMBL" id="WNXC01000010">
    <property type="protein sequence ID" value="MBB2151444.1"/>
    <property type="molecule type" value="Genomic_DNA"/>
</dbReference>
<sequence>MTAIKENPKIIKPEITLIPDEGYILDFLPLPVQKVLEKSEYKFSQSEQVLLTLFAQIIIEIILKEES</sequence>
<evidence type="ECO:0000313" key="2">
    <source>
        <dbReference type="Proteomes" id="UP000636110"/>
    </source>
</evidence>
<evidence type="ECO:0000313" key="1">
    <source>
        <dbReference type="EMBL" id="MBB2151444.1"/>
    </source>
</evidence>
<keyword evidence="2" id="KW-1185">Reference proteome</keyword>
<comment type="caution">
    <text evidence="1">The sequence shown here is derived from an EMBL/GenBank/DDBJ whole genome shotgun (WGS) entry which is preliminary data.</text>
</comment>
<dbReference type="RefSeq" id="WP_182961298.1">
    <property type="nucleotide sequence ID" value="NZ_WNXC01000010.1"/>
</dbReference>
<name>A0ABR6F1P1_9SPHI</name>
<gene>
    <name evidence="1" type="ORF">GM920_21260</name>
</gene>
<protein>
    <submittedName>
        <fullName evidence="1">Uncharacterized protein</fullName>
    </submittedName>
</protein>
<proteinExistence type="predicted"/>
<reference evidence="1 2" key="1">
    <citation type="submission" date="2019-11" db="EMBL/GenBank/DDBJ databases">
        <title>Description of Pedobacter sp. LMG 31462T.</title>
        <authorList>
            <person name="Carlier A."/>
            <person name="Qi S."/>
            <person name="Vandamme P."/>
        </authorList>
    </citation>
    <scope>NUCLEOTIDE SEQUENCE [LARGE SCALE GENOMIC DNA]</scope>
    <source>
        <strain evidence="1 2">LMG 31462</strain>
    </source>
</reference>
<dbReference type="Proteomes" id="UP000636110">
    <property type="component" value="Unassembled WGS sequence"/>
</dbReference>